<accession>A0A1U7CKM7</accession>
<reference evidence="3" key="1">
    <citation type="submission" date="2016-12" db="EMBL/GenBank/DDBJ databases">
        <title>Comparative genomics of four Isosphaeraceae planctomycetes: a common pool of plasmids and glycoside hydrolase genes.</title>
        <authorList>
            <person name="Ivanova A."/>
        </authorList>
    </citation>
    <scope>NUCLEOTIDE SEQUENCE [LARGE SCALE GENOMIC DNA]</scope>
    <source>
        <strain evidence="3">PX4</strain>
    </source>
</reference>
<evidence type="ECO:0000313" key="3">
    <source>
        <dbReference type="Proteomes" id="UP000186309"/>
    </source>
</evidence>
<dbReference type="InterPro" id="IPR014729">
    <property type="entry name" value="Rossmann-like_a/b/a_fold"/>
</dbReference>
<dbReference type="SUPFAM" id="SSF52402">
    <property type="entry name" value="Adenine nucleotide alpha hydrolases-like"/>
    <property type="match status" value="1"/>
</dbReference>
<keyword evidence="3" id="KW-1185">Reference proteome</keyword>
<dbReference type="STRING" id="1387353.BSF38_00918"/>
<dbReference type="Gene3D" id="3.40.50.620">
    <property type="entry name" value="HUPs"/>
    <property type="match status" value="1"/>
</dbReference>
<dbReference type="Pfam" id="PF01902">
    <property type="entry name" value="Diphthami_syn_2"/>
    <property type="match status" value="1"/>
</dbReference>
<feature type="domain" description="Diphthamide synthase" evidence="1">
    <location>
        <begin position="7"/>
        <end position="223"/>
    </location>
</feature>
<dbReference type="Gene3D" id="3.90.1490.10">
    <property type="entry name" value="putative n-type atp pyrophosphatase, domain 2"/>
    <property type="match status" value="1"/>
</dbReference>
<name>A0A1U7CKM7_9BACT</name>
<dbReference type="KEGG" id="pbor:BSF38_00918"/>
<dbReference type="AlphaFoldDB" id="A0A1U7CKM7"/>
<dbReference type="Proteomes" id="UP000186309">
    <property type="component" value="Chromosome"/>
</dbReference>
<dbReference type="EMBL" id="CP019082">
    <property type="protein sequence ID" value="APW59494.1"/>
    <property type="molecule type" value="Genomic_DNA"/>
</dbReference>
<protein>
    <recommendedName>
        <fullName evidence="1">Diphthamide synthase domain-containing protein</fullName>
    </recommendedName>
</protein>
<organism evidence="2 3">
    <name type="scientific">Paludisphaera borealis</name>
    <dbReference type="NCBI Taxonomy" id="1387353"/>
    <lineage>
        <taxon>Bacteria</taxon>
        <taxon>Pseudomonadati</taxon>
        <taxon>Planctomycetota</taxon>
        <taxon>Planctomycetia</taxon>
        <taxon>Isosphaerales</taxon>
        <taxon>Isosphaeraceae</taxon>
        <taxon>Paludisphaera</taxon>
    </lineage>
</organism>
<sequence>MTSPKPKVLLSWSSGKDCAWALHVLRRRSDLEVVGLLTTFNETVDRVAMHAVRRELVEAQAAAVSLPLFPIMLPHPCSNEVYEQRMRAAVAEAKANGVTHMAFGDLFLADVREYREQRLGGTGIEPLFPIWTTAEETSDLARTMLAAGFEAVLTCVDPKHLDVRFLGRRYDASLLAELPAGVDPCGERGEFHTFCFRSPEFKTEIPVTTGEAVERDGFWFLDLRPE</sequence>
<proteinExistence type="predicted"/>
<gene>
    <name evidence="2" type="ORF">BSF38_00918</name>
</gene>
<evidence type="ECO:0000259" key="1">
    <source>
        <dbReference type="Pfam" id="PF01902"/>
    </source>
</evidence>
<evidence type="ECO:0000313" key="2">
    <source>
        <dbReference type="EMBL" id="APW59494.1"/>
    </source>
</evidence>
<dbReference type="InterPro" id="IPR002761">
    <property type="entry name" value="Diphthami_syn_dom"/>
</dbReference>